<dbReference type="PANTHER" id="PTHR37816:SF1">
    <property type="entry name" value="TOXIN"/>
    <property type="match status" value="1"/>
</dbReference>
<dbReference type="InterPro" id="IPR052922">
    <property type="entry name" value="Cytidylate_Kinase-2"/>
</dbReference>
<dbReference type="RefSeq" id="WP_114044409.1">
    <property type="nucleotide sequence ID" value="NZ_CP025198.1"/>
</dbReference>
<protein>
    <recommendedName>
        <fullName evidence="3">Adenylate kinase</fullName>
    </recommendedName>
</protein>
<evidence type="ECO:0000313" key="2">
    <source>
        <dbReference type="Proteomes" id="UP000251995"/>
    </source>
</evidence>
<organism evidence="1 2">
    <name type="scientific">Acidipropionibacterium virtanenii</name>
    <dbReference type="NCBI Taxonomy" id="2057246"/>
    <lineage>
        <taxon>Bacteria</taxon>
        <taxon>Bacillati</taxon>
        <taxon>Actinomycetota</taxon>
        <taxon>Actinomycetes</taxon>
        <taxon>Propionibacteriales</taxon>
        <taxon>Propionibacteriaceae</taxon>
        <taxon>Acidipropionibacterium</taxon>
    </lineage>
</organism>
<keyword evidence="2" id="KW-1185">Reference proteome</keyword>
<gene>
    <name evidence="1" type="ORF">JS278_01219</name>
</gene>
<dbReference type="KEGG" id="acij:JS278_01219"/>
<dbReference type="PANTHER" id="PTHR37816">
    <property type="entry name" value="YALI0E33011P"/>
    <property type="match status" value="1"/>
</dbReference>
<dbReference type="AlphaFoldDB" id="A0A344USZ7"/>
<reference evidence="1 2" key="1">
    <citation type="submission" date="2017-12" db="EMBL/GenBank/DDBJ databases">
        <title>The whole genome sequence of the Acidipropionibacterium virtanenii sp. nov. type strain JS278.</title>
        <authorList>
            <person name="Laine P."/>
            <person name="Deptula P."/>
            <person name="Varmanen P."/>
            <person name="Auvinen P."/>
        </authorList>
    </citation>
    <scope>NUCLEOTIDE SEQUENCE [LARGE SCALE GENOMIC DNA]</scope>
    <source>
        <strain evidence="1 2">JS278</strain>
    </source>
</reference>
<evidence type="ECO:0008006" key="3">
    <source>
        <dbReference type="Google" id="ProtNLM"/>
    </source>
</evidence>
<dbReference type="OrthoDB" id="3199600at2"/>
<sequence length="190" mass="20969">MGAVPIATAEDLTHATRVLIHGATGAGKSTAAARIGQILDLPVHLADEEIGFLPASQAVWTNRPPEEMRRIAARVASGDRWILDSSYGAFRDEILPRAEVIIGLDYPRWLSLARLLRRTATRVRDGRLICNGNRETLRQQFGRDSIIVWHFSSFARKRRTMRGWAQDPAGPPTILVSGPAELEQLIAAIS</sequence>
<dbReference type="EMBL" id="CP025198">
    <property type="protein sequence ID" value="AXE38395.1"/>
    <property type="molecule type" value="Genomic_DNA"/>
</dbReference>
<name>A0A344USZ7_9ACTN</name>
<dbReference type="Proteomes" id="UP000251995">
    <property type="component" value="Chromosome"/>
</dbReference>
<evidence type="ECO:0000313" key="1">
    <source>
        <dbReference type="EMBL" id="AXE38395.1"/>
    </source>
</evidence>
<accession>A0A344USZ7</accession>
<dbReference type="SUPFAM" id="SSF52540">
    <property type="entry name" value="P-loop containing nucleoside triphosphate hydrolases"/>
    <property type="match status" value="1"/>
</dbReference>
<dbReference type="Gene3D" id="3.40.50.300">
    <property type="entry name" value="P-loop containing nucleotide triphosphate hydrolases"/>
    <property type="match status" value="1"/>
</dbReference>
<proteinExistence type="predicted"/>
<dbReference type="InterPro" id="IPR027417">
    <property type="entry name" value="P-loop_NTPase"/>
</dbReference>